<protein>
    <submittedName>
        <fullName evidence="3">Uncharacterized protein</fullName>
    </submittedName>
</protein>
<evidence type="ECO:0000313" key="5">
    <source>
        <dbReference type="Proteomes" id="UP000051992"/>
    </source>
</evidence>
<gene>
    <name evidence="3" type="ORF">IV50_GL000494</name>
    <name evidence="4" type="ORF">NCTC13645_01849</name>
</gene>
<keyword evidence="1" id="KW-0175">Coiled coil</keyword>
<feature type="coiled-coil region" evidence="1">
    <location>
        <begin position="39"/>
        <end position="73"/>
    </location>
</feature>
<proteinExistence type="predicted"/>
<keyword evidence="2" id="KW-0472">Membrane</keyword>
<dbReference type="Proteomes" id="UP000254621">
    <property type="component" value="Unassembled WGS sequence"/>
</dbReference>
<evidence type="ECO:0000313" key="6">
    <source>
        <dbReference type="Proteomes" id="UP000254621"/>
    </source>
</evidence>
<dbReference type="Proteomes" id="UP000051992">
    <property type="component" value="Unassembled WGS sequence"/>
</dbReference>
<evidence type="ECO:0000256" key="2">
    <source>
        <dbReference type="SAM" id="Phobius"/>
    </source>
</evidence>
<dbReference type="PATRIC" id="fig|1629.5.peg.498"/>
<keyword evidence="2" id="KW-0812">Transmembrane</keyword>
<keyword evidence="5" id="KW-1185">Reference proteome</keyword>
<feature type="transmembrane region" description="Helical" evidence="2">
    <location>
        <begin position="6"/>
        <end position="25"/>
    </location>
</feature>
<organism evidence="3 5">
    <name type="scientific">Weissella viridescens</name>
    <name type="common">Lactobacillus viridescens</name>
    <dbReference type="NCBI Taxonomy" id="1629"/>
    <lineage>
        <taxon>Bacteria</taxon>
        <taxon>Bacillati</taxon>
        <taxon>Bacillota</taxon>
        <taxon>Bacilli</taxon>
        <taxon>Lactobacillales</taxon>
        <taxon>Lactobacillaceae</taxon>
        <taxon>Weissella</taxon>
    </lineage>
</organism>
<dbReference type="AlphaFoldDB" id="A0A0R2H338"/>
<evidence type="ECO:0000313" key="3">
    <source>
        <dbReference type="EMBL" id="KRN47218.1"/>
    </source>
</evidence>
<dbReference type="EMBL" id="JQBM01000001">
    <property type="protein sequence ID" value="KRN47218.1"/>
    <property type="molecule type" value="Genomic_DNA"/>
</dbReference>
<sequence length="91" mass="10445">MDSIDWKSFFSGIAVIVAPLSAWYLGCKQQQQSVEDYYIEKIIEENAKLHRENNRLTVQVQALNDELIKMKEVLKVNGIDVEAGRNKCSKD</sequence>
<dbReference type="RefSeq" id="WP_057744519.1">
    <property type="nucleotide sequence ID" value="NZ_BJLU01000009.1"/>
</dbReference>
<evidence type="ECO:0000313" key="4">
    <source>
        <dbReference type="EMBL" id="SUP59590.1"/>
    </source>
</evidence>
<name>A0A0R2H338_WEIVI</name>
<keyword evidence="2" id="KW-1133">Transmembrane helix</keyword>
<evidence type="ECO:0000256" key="1">
    <source>
        <dbReference type="SAM" id="Coils"/>
    </source>
</evidence>
<reference evidence="3 5" key="1">
    <citation type="journal article" date="2015" name="Genome Announc.">
        <title>Expanding the biotechnology potential of lactobacilli through comparative genomics of 213 strains and associated genera.</title>
        <authorList>
            <person name="Sun Z."/>
            <person name="Harris H.M."/>
            <person name="McCann A."/>
            <person name="Guo C."/>
            <person name="Argimon S."/>
            <person name="Zhang W."/>
            <person name="Yang X."/>
            <person name="Jeffery I.B."/>
            <person name="Cooney J.C."/>
            <person name="Kagawa T.F."/>
            <person name="Liu W."/>
            <person name="Song Y."/>
            <person name="Salvetti E."/>
            <person name="Wrobel A."/>
            <person name="Rasinkangas P."/>
            <person name="Parkhill J."/>
            <person name="Rea M.C."/>
            <person name="O'Sullivan O."/>
            <person name="Ritari J."/>
            <person name="Douillard F.P."/>
            <person name="Paul Ross R."/>
            <person name="Yang R."/>
            <person name="Briner A.E."/>
            <person name="Felis G.E."/>
            <person name="de Vos W.M."/>
            <person name="Barrangou R."/>
            <person name="Klaenhammer T.R."/>
            <person name="Caufield P.W."/>
            <person name="Cui Y."/>
            <person name="Zhang H."/>
            <person name="O'Toole P.W."/>
        </authorList>
    </citation>
    <scope>NUCLEOTIDE SEQUENCE [LARGE SCALE GENOMIC DNA]</scope>
    <source>
        <strain evidence="3 5">DSM 20410</strain>
    </source>
</reference>
<dbReference type="EMBL" id="UHIV01000004">
    <property type="protein sequence ID" value="SUP59590.1"/>
    <property type="molecule type" value="Genomic_DNA"/>
</dbReference>
<accession>A0A0R2H338</accession>
<reference evidence="4 6" key="2">
    <citation type="submission" date="2018-06" db="EMBL/GenBank/DDBJ databases">
        <authorList>
            <consortium name="Pathogen Informatics"/>
            <person name="Doyle S."/>
        </authorList>
    </citation>
    <scope>NUCLEOTIDE SEQUENCE [LARGE SCALE GENOMIC DNA]</scope>
    <source>
        <strain evidence="4 6">NCTC13645</strain>
    </source>
</reference>
<dbReference type="OrthoDB" id="9910077at2"/>